<dbReference type="PANTHER" id="PTHR32387">
    <property type="entry name" value="WU:FJ29H11"/>
    <property type="match status" value="1"/>
</dbReference>
<protein>
    <recommendedName>
        <fullName evidence="4">Sacsin/Nov domain-containing protein</fullName>
    </recommendedName>
</protein>
<comment type="similarity">
    <text evidence="1">Belongs to the V-ATPase E subunit family.</text>
</comment>
<keyword evidence="3" id="KW-0406">Ion transport</keyword>
<dbReference type="InterPro" id="IPR052957">
    <property type="entry name" value="Auxin_embryo_med"/>
</dbReference>
<dbReference type="RefSeq" id="XP_013757117.1">
    <property type="nucleotide sequence ID" value="XM_013901663.1"/>
</dbReference>
<dbReference type="GO" id="GO:0033178">
    <property type="term" value="C:proton-transporting two-sector ATPase complex, catalytic domain"/>
    <property type="evidence" value="ECO:0007669"/>
    <property type="project" value="InterPro"/>
</dbReference>
<evidence type="ECO:0000313" key="6">
    <source>
        <dbReference type="Proteomes" id="UP000054408"/>
    </source>
</evidence>
<dbReference type="OrthoDB" id="10263003at2759"/>
<name>A0A0L0DD73_THETB</name>
<feature type="domain" description="Sacsin/Nov" evidence="4">
    <location>
        <begin position="97"/>
        <end position="149"/>
    </location>
</feature>
<dbReference type="EMBL" id="GL349460">
    <property type="protein sequence ID" value="KNC50155.1"/>
    <property type="molecule type" value="Genomic_DNA"/>
</dbReference>
<dbReference type="InterPro" id="IPR038495">
    <property type="entry name" value="ATPase_E_C"/>
</dbReference>
<dbReference type="GO" id="GO:0046961">
    <property type="term" value="F:proton-transporting ATPase activity, rotational mechanism"/>
    <property type="evidence" value="ECO:0007669"/>
    <property type="project" value="InterPro"/>
</dbReference>
<evidence type="ECO:0000313" key="5">
    <source>
        <dbReference type="EMBL" id="KNC50155.1"/>
    </source>
</evidence>
<dbReference type="InterPro" id="IPR002842">
    <property type="entry name" value="ATPase_V1_Esu"/>
</dbReference>
<dbReference type="InterPro" id="IPR036890">
    <property type="entry name" value="HATPase_C_sf"/>
</dbReference>
<evidence type="ECO:0000256" key="3">
    <source>
        <dbReference type="ARBA" id="ARBA00023065"/>
    </source>
</evidence>
<evidence type="ECO:0000256" key="2">
    <source>
        <dbReference type="ARBA" id="ARBA00022448"/>
    </source>
</evidence>
<keyword evidence="6" id="KW-1185">Reference proteome</keyword>
<dbReference type="PANTHER" id="PTHR32387:SF0">
    <property type="entry name" value="PROTEIN NO VEIN"/>
    <property type="match status" value="1"/>
</dbReference>
<accession>A0A0L0DD73</accession>
<dbReference type="InterPro" id="IPR058210">
    <property type="entry name" value="SACS/Nov_dom"/>
</dbReference>
<proteinExistence type="inferred from homology"/>
<sequence length="1603" mass="170305">MAEEQAEGVALARHVVEDIRSKWGVHQSASSEVVSFLHEALQRALTTLSSDIYKSETHFLLELIQNADDNSYANGAEPGLEVHLLGGHDDKARIVLLNNELGFRERDVRALCNIGDSTKKTALGYIGEKGIGFKSVFMVSHAPALVSNGYAFQFAAKPPGVADDSAEVGLGFVVPEWIDGDAREVLGVPPPVGLDGKAATAIVLPLMESFASASSAASLFDDLGASIGHTLLLFLRKLRRLTLVRDGVAHVYAREAAQSALAYNAPDAPDAPVDGAACGGQVVITSQPGGAAHAFLVYKTVVVPPASAREEKRAGVALSEIVIAFRTEYLASLAELSAEPLYAFLPVRSYGLPFLVQADFLVAADREDLKAGPWNEWLLRQVPEAVLGALAHFRDAASGGSSEVSMQQAALLLRMLPAPGRGAAATVEAEFAHLVPRVIDALRSSACVLSERGRWIKPKAALLPSTDALAIAPPALLASLCGLEYVDAELAAAAAQDPSFADVLARLGVRSFDTDVFVAFGSKLKGTSLAVTLASAGIASVGEWTSAVYAYCARAQVPADDLASAGVPLFPMASSGAVLTVGQVRSSATPVFAPLELACEGSDAELAALAQLAATDSKFRLVARDAVAQLASEPMVRASVRAYLSVLGIREPSVASVLEAHVVPSLARAGRSRDPHTRTVTAVGHGELEALGVFALLAVGVVGSGIVEAVRKVLLLRAAAPRENEYWHPTEMYLGACYTGSSVLEELFYGSGGVVAFVHEAYSAACGSVAATGEVLAEFFGAARAPRVVPVQRVVAGRGAIAALGWPSGPGLRYEVADYELSREFVGAARHCADKMLALLDDDGERSGLWASEYEAKLCGVVRTEVCGGKGKNAKRTSSVVRGYASRAASQLGEALLVRTSMGRMAARLAFQLDGAHKVPGIIAQVMPMMEVTVSNGSLLSALGISTSLDVDGVLKVLDGLASAVGVCEYAGGVELFAALYKLLSELASAAELSRIEAWFQGGRRVFVPSSVSSDGAQVSGEWMSSGEVYWSSAAVHSNQSEYAGALADVVYLDEWYEGSLKKLFVNVARVPESPPVGTTGAVVARLVAKYPGVFFAFDPPSDYNLLRQLYGLMARQLRAAALAPGSAEPVGWIHELLATTPVFVVSAVGPADGKRFYSFVHGAQALANDAPQLADLFVGTALPTLALSESDLGTLAPLLREAGVRSLAASLSVAVYTEGDAPAVSAPEAEAWNQKLVSTLPHLVQYCYHCISPRDQWEYELDPLRLGLQVVGVPGLQAQYYFSDDVQLRSAPTSASILLHRGTLYFDPSSPELCDDAFAVAFGDYLFGGVLRNDGLSLSDKAGIVSFLTLVLGRLAAGGEAEVAKLMAARGLPVYRQRVPVQRQVEHMTRFFLAEARERVLEIETDAEEQFCIEHAMLVERAVATISSEFERKRNQAEVASKIRVANIKNAARLAVLRERNSSLQELFQKARRKLAAKGTGEGYQALFEKLLMQALIKVMEPKVVVNVREADLALAKKVIPGVVAEYEEKTRTKIEIKLDEKRFLPASPLEVEDGAPSCCGGVLVSARKGKIMCSNTLDTRLEIAYENLLPQVRSMLFDESE</sequence>
<dbReference type="HAMAP" id="MF_00311">
    <property type="entry name" value="ATP_synth_E_arch"/>
    <property type="match status" value="1"/>
</dbReference>
<dbReference type="Proteomes" id="UP000054408">
    <property type="component" value="Unassembled WGS sequence"/>
</dbReference>
<dbReference type="Gene3D" id="3.30.565.10">
    <property type="entry name" value="Histidine kinase-like ATPase, C-terminal domain"/>
    <property type="match status" value="1"/>
</dbReference>
<dbReference type="Gene3D" id="6.10.250.1620">
    <property type="match status" value="1"/>
</dbReference>
<dbReference type="Pfam" id="PF01991">
    <property type="entry name" value="vATP-synt_E"/>
    <property type="match status" value="1"/>
</dbReference>
<dbReference type="Pfam" id="PF25794">
    <property type="entry name" value="SACS"/>
    <property type="match status" value="1"/>
</dbReference>
<reference evidence="5 6" key="1">
    <citation type="submission" date="2010-05" db="EMBL/GenBank/DDBJ databases">
        <title>The Genome Sequence of Thecamonas trahens ATCC 50062.</title>
        <authorList>
            <consortium name="The Broad Institute Genome Sequencing Platform"/>
            <person name="Russ C."/>
            <person name="Cuomo C."/>
            <person name="Shea T."/>
            <person name="Young S.K."/>
            <person name="Zeng Q."/>
            <person name="Koehrsen M."/>
            <person name="Haas B."/>
            <person name="Borodovsky M."/>
            <person name="Guigo R."/>
            <person name="Alvarado L."/>
            <person name="Berlin A."/>
            <person name="Bochicchio J."/>
            <person name="Borenstein D."/>
            <person name="Chapman S."/>
            <person name="Chen Z."/>
            <person name="Freedman E."/>
            <person name="Gellesch M."/>
            <person name="Goldberg J."/>
            <person name="Griggs A."/>
            <person name="Gujja S."/>
            <person name="Heilman E."/>
            <person name="Heiman D."/>
            <person name="Hepburn T."/>
            <person name="Howarth C."/>
            <person name="Jen D."/>
            <person name="Larson L."/>
            <person name="Mehta T."/>
            <person name="Park D."/>
            <person name="Pearson M."/>
            <person name="Roberts A."/>
            <person name="Saif S."/>
            <person name="Shenoy N."/>
            <person name="Sisk P."/>
            <person name="Stolte C."/>
            <person name="Sykes S."/>
            <person name="Thomson T."/>
            <person name="Walk T."/>
            <person name="White J."/>
            <person name="Yandava C."/>
            <person name="Burger G."/>
            <person name="Gray M.W."/>
            <person name="Holland P.W.H."/>
            <person name="King N."/>
            <person name="Lang F.B.F."/>
            <person name="Roger A.J."/>
            <person name="Ruiz-Trillo I."/>
            <person name="Lander E."/>
            <person name="Nusbaum C."/>
        </authorList>
    </citation>
    <scope>NUCLEOTIDE SEQUENCE [LARGE SCALE GENOMIC DNA]</scope>
    <source>
        <strain evidence="5 6">ATCC 50062</strain>
    </source>
</reference>
<dbReference type="Gene3D" id="3.30.2320.30">
    <property type="entry name" value="ATP synthase, E subunit, C-terminal"/>
    <property type="match status" value="1"/>
</dbReference>
<keyword evidence="2" id="KW-0813">Transport</keyword>
<dbReference type="STRING" id="461836.A0A0L0DD73"/>
<evidence type="ECO:0000256" key="1">
    <source>
        <dbReference type="ARBA" id="ARBA00005901"/>
    </source>
</evidence>
<gene>
    <name evidence="5" type="ORF">AMSG_11960</name>
</gene>
<dbReference type="SUPFAM" id="SSF160527">
    <property type="entry name" value="V-type ATPase subunit E-like"/>
    <property type="match status" value="1"/>
</dbReference>
<evidence type="ECO:0000259" key="4">
    <source>
        <dbReference type="Pfam" id="PF25794"/>
    </source>
</evidence>
<organism evidence="5 6">
    <name type="scientific">Thecamonas trahens ATCC 50062</name>
    <dbReference type="NCBI Taxonomy" id="461836"/>
    <lineage>
        <taxon>Eukaryota</taxon>
        <taxon>Apusozoa</taxon>
        <taxon>Apusomonadida</taxon>
        <taxon>Apusomonadidae</taxon>
        <taxon>Thecamonas</taxon>
    </lineage>
</organism>
<dbReference type="NCBIfam" id="NF047352">
    <property type="entry name" value="P_loop_sacsin"/>
    <property type="match status" value="1"/>
</dbReference>
<dbReference type="GeneID" id="25569875"/>
<dbReference type="SUPFAM" id="SSF55874">
    <property type="entry name" value="ATPase domain of HSP90 chaperone/DNA topoisomerase II/histidine kinase"/>
    <property type="match status" value="1"/>
</dbReference>
<dbReference type="eggNOG" id="KOG1664">
    <property type="taxonomic scope" value="Eukaryota"/>
</dbReference>